<evidence type="ECO:0000259" key="2">
    <source>
        <dbReference type="Pfam" id="PF02886"/>
    </source>
</evidence>
<feature type="domain" description="Lipid-binding serum glycoprotein C-terminal" evidence="2">
    <location>
        <begin position="88"/>
        <end position="159"/>
    </location>
</feature>
<evidence type="ECO:0000313" key="4">
    <source>
        <dbReference type="Proteomes" id="UP000054047"/>
    </source>
</evidence>
<dbReference type="OrthoDB" id="5874601at2759"/>
<dbReference type="Proteomes" id="UP000054047">
    <property type="component" value="Unassembled WGS sequence"/>
</dbReference>
<protein>
    <recommendedName>
        <fullName evidence="2">Lipid-binding serum glycoprotein C-terminal domain-containing protein</fullName>
    </recommendedName>
</protein>
<feature type="region of interest" description="Disordered" evidence="1">
    <location>
        <begin position="1"/>
        <end position="35"/>
    </location>
</feature>
<dbReference type="PANTHER" id="PTHR10504:SF144">
    <property type="entry name" value="BPI1 DOMAIN-CONTAINING PROTEIN"/>
    <property type="match status" value="1"/>
</dbReference>
<feature type="compositionally biased region" description="Basic residues" evidence="1">
    <location>
        <begin position="1"/>
        <end position="12"/>
    </location>
</feature>
<gene>
    <name evidence="3" type="ORF">ANCDUO_15226</name>
</gene>
<dbReference type="AlphaFoldDB" id="A0A0C2CXP5"/>
<dbReference type="GO" id="GO:0008289">
    <property type="term" value="F:lipid binding"/>
    <property type="evidence" value="ECO:0007669"/>
    <property type="project" value="InterPro"/>
</dbReference>
<dbReference type="InterPro" id="IPR017943">
    <property type="entry name" value="Bactericidal_perm-incr_a/b_dom"/>
</dbReference>
<dbReference type="InterPro" id="IPR032942">
    <property type="entry name" value="BPI/LBP/Plunc"/>
</dbReference>
<organism evidence="3 4">
    <name type="scientific">Ancylostoma duodenale</name>
    <dbReference type="NCBI Taxonomy" id="51022"/>
    <lineage>
        <taxon>Eukaryota</taxon>
        <taxon>Metazoa</taxon>
        <taxon>Ecdysozoa</taxon>
        <taxon>Nematoda</taxon>
        <taxon>Chromadorea</taxon>
        <taxon>Rhabditida</taxon>
        <taxon>Rhabditina</taxon>
        <taxon>Rhabditomorpha</taxon>
        <taxon>Strongyloidea</taxon>
        <taxon>Ancylostomatidae</taxon>
        <taxon>Ancylostomatinae</taxon>
        <taxon>Ancylostoma</taxon>
    </lineage>
</organism>
<dbReference type="GO" id="GO:0005615">
    <property type="term" value="C:extracellular space"/>
    <property type="evidence" value="ECO:0007669"/>
    <property type="project" value="TreeGrafter"/>
</dbReference>
<dbReference type="InterPro" id="IPR001124">
    <property type="entry name" value="Lipid-bd_serum_glycop_C"/>
</dbReference>
<feature type="compositionally biased region" description="Pro residues" evidence="1">
    <location>
        <begin position="20"/>
        <end position="32"/>
    </location>
</feature>
<keyword evidence="4" id="KW-1185">Reference proteome</keyword>
<dbReference type="Pfam" id="PF02886">
    <property type="entry name" value="LBP_BPI_CETP_C"/>
    <property type="match status" value="1"/>
</dbReference>
<dbReference type="PANTHER" id="PTHR10504">
    <property type="entry name" value="BACTERICIDAL PERMEABILITY-INCREASING BPI PROTEIN-RELATED"/>
    <property type="match status" value="1"/>
</dbReference>
<accession>A0A0C2CXP5</accession>
<dbReference type="Gene3D" id="3.15.20.10">
    <property type="entry name" value="Bactericidal permeability-increasing protein, domain 2"/>
    <property type="match status" value="1"/>
</dbReference>
<proteinExistence type="predicted"/>
<dbReference type="EMBL" id="KN738776">
    <property type="protein sequence ID" value="KIH54627.1"/>
    <property type="molecule type" value="Genomic_DNA"/>
</dbReference>
<reference evidence="3 4" key="1">
    <citation type="submission" date="2013-12" db="EMBL/GenBank/DDBJ databases">
        <title>Draft genome of the parsitic nematode Ancylostoma duodenale.</title>
        <authorList>
            <person name="Mitreva M."/>
        </authorList>
    </citation>
    <scope>NUCLEOTIDE SEQUENCE [LARGE SCALE GENOMIC DNA]</scope>
    <source>
        <strain evidence="3 4">Zhejiang</strain>
    </source>
</reference>
<name>A0A0C2CXP5_9BILA</name>
<sequence>MFVPVRRAKRQNIRINPQGPRLPPPPPAPGAPPATDLCAKCPVSGDQSDSLSLLRQFFSSLNMSKLNDLNLSLQLLNIQATSNDFTIDLTGEFSPNAQGGTPFGPFPTTFPSYRDDRMANIMLSDYTINSLLYWMYRKQFFSVQLGPETPKIGDLLKTTCADNEDFAATKVKVHMRALRTLKKTLRTKRAASIGGRGTKGKREDLGDLGDIGCLGEFLPGVKEEYPKQNLSIQIRAVRAPSVIFSATQGGMVTLDALLDADIYIDEIKKKVGHT</sequence>
<evidence type="ECO:0000313" key="3">
    <source>
        <dbReference type="EMBL" id="KIH54627.1"/>
    </source>
</evidence>
<dbReference type="SUPFAM" id="SSF55394">
    <property type="entry name" value="Bactericidal permeability-increasing protein, BPI"/>
    <property type="match status" value="1"/>
</dbReference>
<evidence type="ECO:0000256" key="1">
    <source>
        <dbReference type="SAM" id="MobiDB-lite"/>
    </source>
</evidence>